<dbReference type="GeneID" id="108811670"/>
<keyword evidence="2" id="KW-1185">Reference proteome</keyword>
<proteinExistence type="predicted"/>
<evidence type="ECO:0000313" key="3">
    <source>
        <dbReference type="RefSeq" id="XP_018439260.2"/>
    </source>
</evidence>
<sequence length="301" mass="33146">MSTPSPSPSPSVSLPAASETPMTQSNTVKTPSSQPSYRAIAPLHRIPPQQSIHPNPFPVRRSNPVAGSPHQPLQDHHPSALPFPGRGLPTRPGRQSPSTVADRAGGGPCGYRNGQGLDPMSRQFVRAQIQPASHLGSGLMNGVPYFLQPRVAHPPPTSILDNGGRRKDARSRNDVLVLIRKRKVRFTEKASLYSLCRSWLRNGAHEGGVQKQQSDANTMTCLPKPLLASDVVETSLPKDEPNRVQDKEDEDSVKQLSDSDLLKRHVDRAKKVRARLREERLKRIGRYKARLALLLPPFGEQ</sequence>
<reference evidence="2" key="1">
    <citation type="journal article" date="2019" name="Database">
        <title>The radish genome database (RadishGD): an integrated information resource for radish genomics.</title>
        <authorList>
            <person name="Yu H.J."/>
            <person name="Baek S."/>
            <person name="Lee Y.J."/>
            <person name="Cho A."/>
            <person name="Mun J.H."/>
        </authorList>
    </citation>
    <scope>NUCLEOTIDE SEQUENCE [LARGE SCALE GENOMIC DNA]</scope>
    <source>
        <strain evidence="2">cv. WK10039</strain>
    </source>
</reference>
<dbReference type="PANTHER" id="PTHR37173:SF1">
    <property type="entry name" value="PROLINE-RICH FAMILY PROTEIN"/>
    <property type="match status" value="1"/>
</dbReference>
<dbReference type="AlphaFoldDB" id="A0A6J0JU77"/>
<feature type="region of interest" description="Disordered" evidence="1">
    <location>
        <begin position="236"/>
        <end position="257"/>
    </location>
</feature>
<feature type="region of interest" description="Disordered" evidence="1">
    <location>
        <begin position="1"/>
        <end position="115"/>
    </location>
</feature>
<dbReference type="GO" id="GO:0017053">
    <property type="term" value="C:transcription repressor complex"/>
    <property type="evidence" value="ECO:0007669"/>
    <property type="project" value="InterPro"/>
</dbReference>
<dbReference type="InterPro" id="IPR028226">
    <property type="entry name" value="LIN37"/>
</dbReference>
<dbReference type="KEGG" id="rsz:108811670"/>
<dbReference type="Pfam" id="PF15306">
    <property type="entry name" value="LIN37"/>
    <property type="match status" value="1"/>
</dbReference>
<dbReference type="OrthoDB" id="1735564at2759"/>
<reference evidence="3" key="2">
    <citation type="submission" date="2025-08" db="UniProtKB">
        <authorList>
            <consortium name="RefSeq"/>
        </authorList>
    </citation>
    <scope>IDENTIFICATION</scope>
    <source>
        <tissue evidence="3">Leaf</tissue>
    </source>
</reference>
<gene>
    <name evidence="3" type="primary">LOC108811670</name>
</gene>
<name>A0A6J0JU77_RAPSA</name>
<evidence type="ECO:0000313" key="2">
    <source>
        <dbReference type="Proteomes" id="UP000504610"/>
    </source>
</evidence>
<accession>A0A6J0JU77</accession>
<dbReference type="PANTHER" id="PTHR37173">
    <property type="entry name" value="HYDROXYPROLINE-RICH GLYCOPROTEIN FAMILY PROTEIN"/>
    <property type="match status" value="1"/>
</dbReference>
<dbReference type="RefSeq" id="XP_018439260.2">
    <property type="nucleotide sequence ID" value="XM_018583758.2"/>
</dbReference>
<feature type="compositionally biased region" description="Basic and acidic residues" evidence="1">
    <location>
        <begin position="236"/>
        <end position="246"/>
    </location>
</feature>
<evidence type="ECO:0000256" key="1">
    <source>
        <dbReference type="SAM" id="MobiDB-lite"/>
    </source>
</evidence>
<feature type="compositionally biased region" description="Polar residues" evidence="1">
    <location>
        <begin position="20"/>
        <end position="36"/>
    </location>
</feature>
<dbReference type="Proteomes" id="UP000504610">
    <property type="component" value="Chromosome 6"/>
</dbReference>
<organism evidence="2 3">
    <name type="scientific">Raphanus sativus</name>
    <name type="common">Radish</name>
    <name type="synonym">Raphanus raphanistrum var. sativus</name>
    <dbReference type="NCBI Taxonomy" id="3726"/>
    <lineage>
        <taxon>Eukaryota</taxon>
        <taxon>Viridiplantae</taxon>
        <taxon>Streptophyta</taxon>
        <taxon>Embryophyta</taxon>
        <taxon>Tracheophyta</taxon>
        <taxon>Spermatophyta</taxon>
        <taxon>Magnoliopsida</taxon>
        <taxon>eudicotyledons</taxon>
        <taxon>Gunneridae</taxon>
        <taxon>Pentapetalae</taxon>
        <taxon>rosids</taxon>
        <taxon>malvids</taxon>
        <taxon>Brassicales</taxon>
        <taxon>Brassicaceae</taxon>
        <taxon>Brassiceae</taxon>
        <taxon>Raphanus</taxon>
    </lineage>
</organism>
<protein>
    <submittedName>
        <fullName evidence="3">Uncharacterized protein LOC108811670 isoform X1</fullName>
    </submittedName>
</protein>